<proteinExistence type="predicted"/>
<evidence type="ECO:0000313" key="4">
    <source>
        <dbReference type="Proteomes" id="UP000279307"/>
    </source>
</evidence>
<feature type="compositionally biased region" description="Basic and acidic residues" evidence="1">
    <location>
        <begin position="310"/>
        <end position="322"/>
    </location>
</feature>
<feature type="compositionally biased region" description="Low complexity" evidence="1">
    <location>
        <begin position="173"/>
        <end position="182"/>
    </location>
</feature>
<dbReference type="CDD" id="cd00201">
    <property type="entry name" value="WW"/>
    <property type="match status" value="1"/>
</dbReference>
<sequence length="365" mass="40695">MPAIFAACNNQSSERMSIDRSGDASQSVRVHEFGKFQDNHGWVQCQSKTYPDRVYFYNTNSRCSTWYRPISRYVDIPSMKRRVTSSDDITMDELELMSVSDNEQPAKRNGDKSLITASKSIMARYYTSWLASISDDSCETFATTRTNESLDRETDSMSDQSRKPRGRTREENNNSSDNYNDNAKGKVDVESAALPIFESSELDNDDAAEAPLAPSRHSCVMHGVPRLMKINLEHQVVGPVRKIRAVRKPRRVTTCERVPKLEERKIISDVYGVKTISYDLPDPEQMSIRAGGVGARTSRLTDSDSDDSEPPPRAETTKRFLEPDIGQNTQAPLLSDSSSPSSRSSTSNSTACSTCSTCSTCNSEV</sequence>
<evidence type="ECO:0000259" key="2">
    <source>
        <dbReference type="PROSITE" id="PS50020"/>
    </source>
</evidence>
<dbReference type="OrthoDB" id="7671187at2759"/>
<feature type="region of interest" description="Disordered" evidence="1">
    <location>
        <begin position="144"/>
        <end position="185"/>
    </location>
</feature>
<dbReference type="SUPFAM" id="SSF51045">
    <property type="entry name" value="WW domain"/>
    <property type="match status" value="1"/>
</dbReference>
<dbReference type="AlphaFoldDB" id="A0A3L8E2D6"/>
<feature type="domain" description="WW" evidence="2">
    <location>
        <begin position="41"/>
        <end position="71"/>
    </location>
</feature>
<dbReference type="InterPro" id="IPR036020">
    <property type="entry name" value="WW_dom_sf"/>
</dbReference>
<gene>
    <name evidence="3" type="ORF">DMN91_000645</name>
</gene>
<dbReference type="Proteomes" id="UP000279307">
    <property type="component" value="Chromosome 1"/>
</dbReference>
<dbReference type="EMBL" id="QOIP01000001">
    <property type="protein sequence ID" value="RLU26847.1"/>
    <property type="molecule type" value="Genomic_DNA"/>
</dbReference>
<protein>
    <recommendedName>
        <fullName evidence="2">WW domain-containing protein</fullName>
    </recommendedName>
</protein>
<comment type="caution">
    <text evidence="3">The sequence shown here is derived from an EMBL/GenBank/DDBJ whole genome shotgun (WGS) entry which is preliminary data.</text>
</comment>
<accession>A0A3L8E2D6</accession>
<dbReference type="InterPro" id="IPR001202">
    <property type="entry name" value="WW_dom"/>
</dbReference>
<feature type="region of interest" description="Disordered" evidence="1">
    <location>
        <begin position="294"/>
        <end position="365"/>
    </location>
</feature>
<dbReference type="PROSITE" id="PS50020">
    <property type="entry name" value="WW_DOMAIN_2"/>
    <property type="match status" value="1"/>
</dbReference>
<reference evidence="3 4" key="1">
    <citation type="journal article" date="2018" name="Genome Res.">
        <title>The genomic architecture and molecular evolution of ant odorant receptors.</title>
        <authorList>
            <person name="McKenzie S.K."/>
            <person name="Kronauer D.J.C."/>
        </authorList>
    </citation>
    <scope>NUCLEOTIDE SEQUENCE [LARGE SCALE GENOMIC DNA]</scope>
    <source>
        <strain evidence="3">Clonal line C1</strain>
    </source>
</reference>
<evidence type="ECO:0000313" key="3">
    <source>
        <dbReference type="EMBL" id="RLU26847.1"/>
    </source>
</evidence>
<name>A0A3L8E2D6_OOCBI</name>
<feature type="compositionally biased region" description="Low complexity" evidence="1">
    <location>
        <begin position="335"/>
        <end position="365"/>
    </location>
</feature>
<evidence type="ECO:0000256" key="1">
    <source>
        <dbReference type="SAM" id="MobiDB-lite"/>
    </source>
</evidence>
<organism evidence="3 4">
    <name type="scientific">Ooceraea biroi</name>
    <name type="common">Clonal raider ant</name>
    <name type="synonym">Cerapachys biroi</name>
    <dbReference type="NCBI Taxonomy" id="2015173"/>
    <lineage>
        <taxon>Eukaryota</taxon>
        <taxon>Metazoa</taxon>
        <taxon>Ecdysozoa</taxon>
        <taxon>Arthropoda</taxon>
        <taxon>Hexapoda</taxon>
        <taxon>Insecta</taxon>
        <taxon>Pterygota</taxon>
        <taxon>Neoptera</taxon>
        <taxon>Endopterygota</taxon>
        <taxon>Hymenoptera</taxon>
        <taxon>Apocrita</taxon>
        <taxon>Aculeata</taxon>
        <taxon>Formicoidea</taxon>
        <taxon>Formicidae</taxon>
        <taxon>Dorylinae</taxon>
        <taxon>Ooceraea</taxon>
    </lineage>
</organism>